<evidence type="ECO:0000313" key="2">
    <source>
        <dbReference type="Proteomes" id="UP000265520"/>
    </source>
</evidence>
<dbReference type="AlphaFoldDB" id="A0A392NRM1"/>
<protein>
    <submittedName>
        <fullName evidence="1">Uncharacterized protein</fullName>
    </submittedName>
</protein>
<dbReference type="Proteomes" id="UP000265520">
    <property type="component" value="Unassembled WGS sequence"/>
</dbReference>
<organism evidence="1 2">
    <name type="scientific">Trifolium medium</name>
    <dbReference type="NCBI Taxonomy" id="97028"/>
    <lineage>
        <taxon>Eukaryota</taxon>
        <taxon>Viridiplantae</taxon>
        <taxon>Streptophyta</taxon>
        <taxon>Embryophyta</taxon>
        <taxon>Tracheophyta</taxon>
        <taxon>Spermatophyta</taxon>
        <taxon>Magnoliopsida</taxon>
        <taxon>eudicotyledons</taxon>
        <taxon>Gunneridae</taxon>
        <taxon>Pentapetalae</taxon>
        <taxon>rosids</taxon>
        <taxon>fabids</taxon>
        <taxon>Fabales</taxon>
        <taxon>Fabaceae</taxon>
        <taxon>Papilionoideae</taxon>
        <taxon>50 kb inversion clade</taxon>
        <taxon>NPAAA clade</taxon>
        <taxon>Hologalegina</taxon>
        <taxon>IRL clade</taxon>
        <taxon>Trifolieae</taxon>
        <taxon>Trifolium</taxon>
    </lineage>
</organism>
<reference evidence="1 2" key="1">
    <citation type="journal article" date="2018" name="Front. Plant Sci.">
        <title>Red Clover (Trifolium pratense) and Zigzag Clover (T. medium) - A Picture of Genomic Similarities and Differences.</title>
        <authorList>
            <person name="Dluhosova J."/>
            <person name="Istvanek J."/>
            <person name="Nedelnik J."/>
            <person name="Repkova J."/>
        </authorList>
    </citation>
    <scope>NUCLEOTIDE SEQUENCE [LARGE SCALE GENOMIC DNA]</scope>
    <source>
        <strain evidence="2">cv. 10/8</strain>
        <tissue evidence="1">Leaf</tissue>
    </source>
</reference>
<name>A0A392NRM1_9FABA</name>
<feature type="non-terminal residue" evidence="1">
    <location>
        <position position="1"/>
    </location>
</feature>
<dbReference type="EMBL" id="LXQA010049269">
    <property type="protein sequence ID" value="MCI02491.1"/>
    <property type="molecule type" value="Genomic_DNA"/>
</dbReference>
<sequence length="143" mass="16365">GIWRVAPFSPQQQDLSLEVARRVKWYGALRQHNHDATYVLLEPARRAGLVARRAFESVNIKMIFWELRVAQAGLARRTVEKFKQDVCNGYLRVVQDRWRGAPALEFVKIKAIHCGKPFHSSIFHNFSLFNSSPTNSSSSQPIS</sequence>
<comment type="caution">
    <text evidence="1">The sequence shown here is derived from an EMBL/GenBank/DDBJ whole genome shotgun (WGS) entry which is preliminary data.</text>
</comment>
<feature type="non-terminal residue" evidence="1">
    <location>
        <position position="143"/>
    </location>
</feature>
<proteinExistence type="predicted"/>
<accession>A0A392NRM1</accession>
<evidence type="ECO:0000313" key="1">
    <source>
        <dbReference type="EMBL" id="MCI02491.1"/>
    </source>
</evidence>
<keyword evidence="2" id="KW-1185">Reference proteome</keyword>